<evidence type="ECO:0000313" key="2">
    <source>
        <dbReference type="Proteomes" id="UP000271708"/>
    </source>
</evidence>
<dbReference type="GeneID" id="59160679"/>
<gene>
    <name evidence="1" type="ORF">EEW87_005875</name>
</gene>
<accession>A0A5P8FLK6</accession>
<dbReference type="AlphaFoldDB" id="A0A5P8FLK6"/>
<organism evidence="1 2">
    <name type="scientific">Janibacter melonis</name>
    <dbReference type="NCBI Taxonomy" id="262209"/>
    <lineage>
        <taxon>Bacteria</taxon>
        <taxon>Bacillati</taxon>
        <taxon>Actinomycetota</taxon>
        <taxon>Actinomycetes</taxon>
        <taxon>Micrococcales</taxon>
        <taxon>Intrasporangiaceae</taxon>
        <taxon>Janibacter</taxon>
    </lineage>
</organism>
<sequence>MTSGAKGAPGRPGGTPERPATYFADAAELRAWFEEHHDSASELWMGLRGKHVADRGITWAEAVPVALCFGWIDSVSERVDEDSRRQRWTPRRAGSTWSAVNVAHVERLREQGLMTPAGEAAFERRREDRTAIYTYEVEAGELPQGYAARLEAEPRARAFWAEATPGYRKQATHWVLGAKQEATRERRMGELVADCAAGRLIRTQRYGTEPAWVRRARAAQDGL</sequence>
<proteinExistence type="predicted"/>
<dbReference type="RefSeq" id="WP_123090827.1">
    <property type="nucleotide sequence ID" value="NZ_CP044548.2"/>
</dbReference>
<reference evidence="1 2" key="1">
    <citation type="submission" date="2019-09" db="EMBL/GenBank/DDBJ databases">
        <title>Complete Genome Sequence of Janibacter melonis M714 with both human health impact and industrial applications.</title>
        <authorList>
            <person name="Jin M."/>
            <person name="Zhao Q.R."/>
        </authorList>
    </citation>
    <scope>NUCLEOTIDE SEQUENCE [LARGE SCALE GENOMIC DNA]</scope>
    <source>
        <strain evidence="1 2">M714</strain>
    </source>
</reference>
<dbReference type="EMBL" id="CP044548">
    <property type="protein sequence ID" value="QFQ29950.2"/>
    <property type="molecule type" value="Genomic_DNA"/>
</dbReference>
<evidence type="ECO:0008006" key="3">
    <source>
        <dbReference type="Google" id="ProtNLM"/>
    </source>
</evidence>
<dbReference type="Proteomes" id="UP000271708">
    <property type="component" value="Chromosome"/>
</dbReference>
<dbReference type="Pfam" id="PF13376">
    <property type="entry name" value="OmdA"/>
    <property type="match status" value="1"/>
</dbReference>
<evidence type="ECO:0000313" key="1">
    <source>
        <dbReference type="EMBL" id="QFQ29950.2"/>
    </source>
</evidence>
<name>A0A5P8FLK6_9MICO</name>
<dbReference type="KEGG" id="jme:EEW87_005875"/>
<protein>
    <recommendedName>
        <fullName evidence="3">Bacteriocin-protection protein</fullName>
    </recommendedName>
</protein>